<dbReference type="STRING" id="354355.SAMN05660816_04317"/>
<dbReference type="InterPro" id="IPR001763">
    <property type="entry name" value="Rhodanese-like_dom"/>
</dbReference>
<dbReference type="CDD" id="cd01449">
    <property type="entry name" value="TST_Repeat_2"/>
    <property type="match status" value="1"/>
</dbReference>
<dbReference type="Pfam" id="PF00581">
    <property type="entry name" value="Rhodanese"/>
    <property type="match status" value="2"/>
</dbReference>
<reference evidence="5" key="1">
    <citation type="submission" date="2016-04" db="EMBL/GenBank/DDBJ databases">
        <authorList>
            <person name="Chen L."/>
            <person name="Zhuang W."/>
            <person name="Wang G."/>
        </authorList>
    </citation>
    <scope>NUCLEOTIDE SEQUENCE [LARGE SCALE GENOMIC DNA]</scope>
    <source>
        <strain evidence="5">17621</strain>
    </source>
</reference>
<organism evidence="4 5">
    <name type="scientific">Niastella yeongjuensis</name>
    <dbReference type="NCBI Taxonomy" id="354355"/>
    <lineage>
        <taxon>Bacteria</taxon>
        <taxon>Pseudomonadati</taxon>
        <taxon>Bacteroidota</taxon>
        <taxon>Chitinophagia</taxon>
        <taxon>Chitinophagales</taxon>
        <taxon>Chitinophagaceae</taxon>
        <taxon>Niastella</taxon>
    </lineage>
</organism>
<dbReference type="AlphaFoldDB" id="A0A1V9ESW2"/>
<dbReference type="InterPro" id="IPR045078">
    <property type="entry name" value="TST/MPST-like"/>
</dbReference>
<dbReference type="Proteomes" id="UP000192610">
    <property type="component" value="Unassembled WGS sequence"/>
</dbReference>
<dbReference type="CDD" id="cd01448">
    <property type="entry name" value="TST_Repeat_1"/>
    <property type="match status" value="1"/>
</dbReference>
<evidence type="ECO:0000259" key="3">
    <source>
        <dbReference type="PROSITE" id="PS50206"/>
    </source>
</evidence>
<feature type="domain" description="Rhodanese" evidence="3">
    <location>
        <begin position="17"/>
        <end position="138"/>
    </location>
</feature>
<dbReference type="SMART" id="SM00450">
    <property type="entry name" value="RHOD"/>
    <property type="match status" value="2"/>
</dbReference>
<dbReference type="PANTHER" id="PTHR11364">
    <property type="entry name" value="THIOSULFATE SULFERTANSFERASE"/>
    <property type="match status" value="1"/>
</dbReference>
<evidence type="ECO:0000256" key="2">
    <source>
        <dbReference type="ARBA" id="ARBA00022737"/>
    </source>
</evidence>
<dbReference type="InterPro" id="IPR036873">
    <property type="entry name" value="Rhodanese-like_dom_sf"/>
</dbReference>
<comment type="caution">
    <text evidence="4">The sequence shown here is derived from an EMBL/GenBank/DDBJ whole genome shotgun (WGS) entry which is preliminary data.</text>
</comment>
<evidence type="ECO:0000313" key="5">
    <source>
        <dbReference type="Proteomes" id="UP000192610"/>
    </source>
</evidence>
<keyword evidence="5" id="KW-1185">Reference proteome</keyword>
<keyword evidence="4" id="KW-0670">Pyruvate</keyword>
<dbReference type="EMBL" id="LVXG01000016">
    <property type="protein sequence ID" value="OQP48945.1"/>
    <property type="molecule type" value="Genomic_DNA"/>
</dbReference>
<protein>
    <submittedName>
        <fullName evidence="4">3-mercaptopyruvate sulfurtransferase</fullName>
    </submittedName>
</protein>
<keyword evidence="2" id="KW-0677">Repeat</keyword>
<sequence length="280" mass="30330">MNYTTFIQPKEAAENLNNPNFLFIDCSYSLADKNWGATEYEKAHIPGALYADLHDDLSGEIIAGKTSRHPLPQKEALVKLFSNWGIDKNVQVVAYDATAGFMAAARLWWLLRWAGHENVAVLNGGKGAWTAAGYPLTNAVRSLQQKDFVASFNDNLLASATEVLASIEAGNTCLIDSRTADRYAGQNETIDPVAGHIPTAVSKPFNAKIGAEGVAEPSVYKEHFKDEYAKGNVVFYCGSGVTAAYNVLLSVYAGYPIPKLYAGSWSEWITDAARPVVTGA</sequence>
<gene>
    <name evidence="4" type="ORF">A4H97_29100</name>
</gene>
<dbReference type="GO" id="GO:0004792">
    <property type="term" value="F:thiosulfate-cyanide sulfurtransferase activity"/>
    <property type="evidence" value="ECO:0007669"/>
    <property type="project" value="TreeGrafter"/>
</dbReference>
<feature type="domain" description="Rhodanese" evidence="3">
    <location>
        <begin position="168"/>
        <end position="277"/>
    </location>
</feature>
<dbReference type="PANTHER" id="PTHR11364:SF27">
    <property type="entry name" value="SULFURTRANSFERASE"/>
    <property type="match status" value="1"/>
</dbReference>
<dbReference type="SUPFAM" id="SSF52821">
    <property type="entry name" value="Rhodanese/Cell cycle control phosphatase"/>
    <property type="match status" value="2"/>
</dbReference>
<keyword evidence="1 4" id="KW-0808">Transferase</keyword>
<name>A0A1V9ESW2_9BACT</name>
<dbReference type="RefSeq" id="WP_081200434.1">
    <property type="nucleotide sequence ID" value="NZ_FOCZ01000008.1"/>
</dbReference>
<evidence type="ECO:0000313" key="4">
    <source>
        <dbReference type="EMBL" id="OQP48945.1"/>
    </source>
</evidence>
<proteinExistence type="predicted"/>
<dbReference type="PROSITE" id="PS50206">
    <property type="entry name" value="RHODANESE_3"/>
    <property type="match status" value="2"/>
</dbReference>
<dbReference type="Gene3D" id="3.40.250.10">
    <property type="entry name" value="Rhodanese-like domain"/>
    <property type="match status" value="2"/>
</dbReference>
<dbReference type="OrthoDB" id="9770030at2"/>
<accession>A0A1V9ESW2</accession>
<evidence type="ECO:0000256" key="1">
    <source>
        <dbReference type="ARBA" id="ARBA00022679"/>
    </source>
</evidence>